<dbReference type="HAMAP" id="MF_00121">
    <property type="entry name" value="GatB"/>
    <property type="match status" value="1"/>
</dbReference>
<dbReference type="AlphaFoldDB" id="A0A1F5PL82"/>
<dbReference type="InterPro" id="IPR006075">
    <property type="entry name" value="Asn/Gln-tRNA_Trfase_suB/E_cat"/>
</dbReference>
<comment type="similarity">
    <text evidence="1 10">Belongs to the GatB/GatE family. GatB subfamily.</text>
</comment>
<dbReference type="InterPro" id="IPR023168">
    <property type="entry name" value="GatB_Yqey_C_2"/>
</dbReference>
<dbReference type="InterPro" id="IPR042114">
    <property type="entry name" value="GatB_C_1"/>
</dbReference>
<dbReference type="NCBIfam" id="NF004012">
    <property type="entry name" value="PRK05477.1-2"/>
    <property type="match status" value="1"/>
</dbReference>
<keyword evidence="4 10" id="KW-0547">Nucleotide-binding</keyword>
<keyword evidence="6 10" id="KW-0648">Protein biosynthesis</keyword>
<evidence type="ECO:0000256" key="5">
    <source>
        <dbReference type="ARBA" id="ARBA00022840"/>
    </source>
</evidence>
<dbReference type="NCBIfam" id="NF004014">
    <property type="entry name" value="PRK05477.1-4"/>
    <property type="match status" value="1"/>
</dbReference>
<evidence type="ECO:0000313" key="12">
    <source>
        <dbReference type="EMBL" id="OGE90693.1"/>
    </source>
</evidence>
<dbReference type="EMBL" id="MFEY01000004">
    <property type="protein sequence ID" value="OGE90693.1"/>
    <property type="molecule type" value="Genomic_DNA"/>
</dbReference>
<dbReference type="SMART" id="SM00845">
    <property type="entry name" value="GatB_Yqey"/>
    <property type="match status" value="1"/>
</dbReference>
<name>A0A1F5PL82_9BACT</name>
<dbReference type="PROSITE" id="PS01234">
    <property type="entry name" value="GATB"/>
    <property type="match status" value="1"/>
</dbReference>
<dbReference type="SUPFAM" id="SSF55931">
    <property type="entry name" value="Glutamine synthetase/guanido kinase"/>
    <property type="match status" value="1"/>
</dbReference>
<dbReference type="Pfam" id="PF02934">
    <property type="entry name" value="GatB_N"/>
    <property type="match status" value="1"/>
</dbReference>
<evidence type="ECO:0000256" key="3">
    <source>
        <dbReference type="ARBA" id="ARBA00022598"/>
    </source>
</evidence>
<accession>A0A1F5PL82</accession>
<evidence type="ECO:0000256" key="9">
    <source>
        <dbReference type="ARBA" id="ARBA00047913"/>
    </source>
</evidence>
<keyword evidence="3 10" id="KW-0436">Ligase</keyword>
<dbReference type="Proteomes" id="UP000177682">
    <property type="component" value="Unassembled WGS sequence"/>
</dbReference>
<dbReference type="PANTHER" id="PTHR11659:SF0">
    <property type="entry name" value="GLUTAMYL-TRNA(GLN) AMIDOTRANSFERASE SUBUNIT B, MITOCHONDRIAL"/>
    <property type="match status" value="1"/>
</dbReference>
<dbReference type="InterPro" id="IPR014746">
    <property type="entry name" value="Gln_synth/guanido_kin_cat_dom"/>
</dbReference>
<comment type="caution">
    <text evidence="12">The sequence shown here is derived from an EMBL/GenBank/DDBJ whole genome shotgun (WGS) entry which is preliminary data.</text>
</comment>
<dbReference type="GO" id="GO:0006412">
    <property type="term" value="P:translation"/>
    <property type="evidence" value="ECO:0007669"/>
    <property type="project" value="UniProtKB-UniRule"/>
</dbReference>
<evidence type="ECO:0000256" key="10">
    <source>
        <dbReference type="HAMAP-Rule" id="MF_00121"/>
    </source>
</evidence>
<dbReference type="Pfam" id="PF02637">
    <property type="entry name" value="GatB_Yqey"/>
    <property type="match status" value="1"/>
</dbReference>
<reference evidence="12 13" key="1">
    <citation type="journal article" date="2016" name="Nat. Commun.">
        <title>Thousands of microbial genomes shed light on interconnected biogeochemical processes in an aquifer system.</title>
        <authorList>
            <person name="Anantharaman K."/>
            <person name="Brown C.T."/>
            <person name="Hug L.A."/>
            <person name="Sharon I."/>
            <person name="Castelle C.J."/>
            <person name="Probst A.J."/>
            <person name="Thomas B.C."/>
            <person name="Singh A."/>
            <person name="Wilkins M.J."/>
            <person name="Karaoz U."/>
            <person name="Brodie E.L."/>
            <person name="Williams K.H."/>
            <person name="Hubbard S.S."/>
            <person name="Banfield J.F."/>
        </authorList>
    </citation>
    <scope>NUCLEOTIDE SEQUENCE [LARGE SCALE GENOMIC DNA]</scope>
</reference>
<protein>
    <recommendedName>
        <fullName evidence="10">Aspartyl/glutamyl-tRNA(Asn/Gln) amidotransferase subunit B</fullName>
        <shortName evidence="10">Asp/Glu-ADT subunit B</shortName>
        <ecNumber evidence="10">6.3.5.-</ecNumber>
    </recommendedName>
</protein>
<evidence type="ECO:0000256" key="7">
    <source>
        <dbReference type="ARBA" id="ARBA00024799"/>
    </source>
</evidence>
<keyword evidence="12" id="KW-0808">Transferase</keyword>
<comment type="catalytic activity">
    <reaction evidence="8 10">
        <text>L-aspartyl-tRNA(Asn) + L-glutamine + ATP + H2O = L-asparaginyl-tRNA(Asn) + L-glutamate + ADP + phosphate + 2 H(+)</text>
        <dbReference type="Rhea" id="RHEA:14513"/>
        <dbReference type="Rhea" id="RHEA-COMP:9674"/>
        <dbReference type="Rhea" id="RHEA-COMP:9677"/>
        <dbReference type="ChEBI" id="CHEBI:15377"/>
        <dbReference type="ChEBI" id="CHEBI:15378"/>
        <dbReference type="ChEBI" id="CHEBI:29985"/>
        <dbReference type="ChEBI" id="CHEBI:30616"/>
        <dbReference type="ChEBI" id="CHEBI:43474"/>
        <dbReference type="ChEBI" id="CHEBI:58359"/>
        <dbReference type="ChEBI" id="CHEBI:78515"/>
        <dbReference type="ChEBI" id="CHEBI:78516"/>
        <dbReference type="ChEBI" id="CHEBI:456216"/>
    </reaction>
</comment>
<dbReference type="GO" id="GO:0005524">
    <property type="term" value="F:ATP binding"/>
    <property type="evidence" value="ECO:0007669"/>
    <property type="project" value="UniProtKB-KW"/>
</dbReference>
<evidence type="ECO:0000256" key="8">
    <source>
        <dbReference type="ARBA" id="ARBA00047380"/>
    </source>
</evidence>
<dbReference type="InterPro" id="IPR018027">
    <property type="entry name" value="Asn/Gln_amidotransferase"/>
</dbReference>
<dbReference type="InterPro" id="IPR017959">
    <property type="entry name" value="Asn/Gln-tRNA_amidoTrfase_suB/E"/>
</dbReference>
<dbReference type="InterPro" id="IPR004413">
    <property type="entry name" value="GatB"/>
</dbReference>
<evidence type="ECO:0000256" key="4">
    <source>
        <dbReference type="ARBA" id="ARBA00022741"/>
    </source>
</evidence>
<feature type="domain" description="Asn/Gln amidotransferase" evidence="11">
    <location>
        <begin position="329"/>
        <end position="489"/>
    </location>
</feature>
<dbReference type="EC" id="6.3.5.-" evidence="10"/>
<sequence length="491" mass="55160">MKYEPVIGLEVHVQLKTKSKMFCGSPNAEAAEPNVHICELCTGQPGTLPVINREAVEKSLKVGLALNCEIAEYSKFDRKNYFYPDLPKGYQISQFDMPINGRGQMTITMTNGDTRTIGITRAHLEEDAGKLMHPAGADYSLVDYNRAGTPLLEIVSEPDIRSAEEAKVYLQELQNIMRYLGVSDADMEKGHLRCDANVSLRKIGESGFPPYKVEVKNMNSFKAVANAIEYEIKRQAELLDQGQTPARETRGWVDDKAITVSQRSKEESQDYRYFPEPDLPIMQFTKAYLEELRRDLPELPKARKERFMSDYSLSDKDAYTLVAYKELANYFEHVISELDEWLQVEKQADDGKYGFAAANWILGNFLAALNECKMLPQDSKVTPENFAELIKLIRQGKVSNLAAKDVFAKMFATGEDPSNILDELGLAQVSDEGLILDVVRKVIAENPKGVEDAKTKGEKAFGFLVGQTMKELKGKGNPQVINEILKKELQS</sequence>
<comment type="subunit">
    <text evidence="2 10">Heterotrimer of A, B and C subunits.</text>
</comment>
<dbReference type="GO" id="GO:0016740">
    <property type="term" value="F:transferase activity"/>
    <property type="evidence" value="ECO:0007669"/>
    <property type="project" value="UniProtKB-KW"/>
</dbReference>
<dbReference type="SUPFAM" id="SSF89095">
    <property type="entry name" value="GatB/YqeY motif"/>
    <property type="match status" value="1"/>
</dbReference>
<comment type="function">
    <text evidence="7 10">Allows the formation of correctly charged Asn-tRNA(Asn) or Gln-tRNA(Gln) through the transamidation of misacylated Asp-tRNA(Asn) or Glu-tRNA(Gln) in organisms which lack either or both of asparaginyl-tRNA or glutaminyl-tRNA synthetases. The reaction takes place in the presence of glutamine and ATP through an activated phospho-Asp-tRNA(Asn) or phospho-Glu-tRNA(Gln).</text>
</comment>
<evidence type="ECO:0000256" key="6">
    <source>
        <dbReference type="ARBA" id="ARBA00022917"/>
    </source>
</evidence>
<proteinExistence type="inferred from homology"/>
<organism evidence="12 13">
    <name type="scientific">Candidatus Doudnabacteria bacterium RIFCSPHIGHO2_12_FULL_48_16</name>
    <dbReference type="NCBI Taxonomy" id="1817838"/>
    <lineage>
        <taxon>Bacteria</taxon>
        <taxon>Candidatus Doudnaibacteriota</taxon>
    </lineage>
</organism>
<keyword evidence="5 10" id="KW-0067">ATP-binding</keyword>
<evidence type="ECO:0000313" key="13">
    <source>
        <dbReference type="Proteomes" id="UP000177682"/>
    </source>
</evidence>
<dbReference type="FunFam" id="1.10.10.410:FF:000001">
    <property type="entry name" value="Aspartyl/glutamyl-tRNA(Asn/Gln) amidotransferase subunit B"/>
    <property type="match status" value="1"/>
</dbReference>
<dbReference type="NCBIfam" id="TIGR00133">
    <property type="entry name" value="gatB"/>
    <property type="match status" value="1"/>
</dbReference>
<dbReference type="GO" id="GO:0070681">
    <property type="term" value="P:glutaminyl-tRNAGln biosynthesis via transamidation"/>
    <property type="evidence" value="ECO:0007669"/>
    <property type="project" value="TreeGrafter"/>
</dbReference>
<dbReference type="PANTHER" id="PTHR11659">
    <property type="entry name" value="GLUTAMYL-TRNA GLN AMIDOTRANSFERASE SUBUNIT B MITOCHONDRIAL AND PROKARYOTIC PET112-RELATED"/>
    <property type="match status" value="1"/>
</dbReference>
<evidence type="ECO:0000256" key="1">
    <source>
        <dbReference type="ARBA" id="ARBA00005306"/>
    </source>
</evidence>
<dbReference type="Gene3D" id="1.10.150.380">
    <property type="entry name" value="GatB domain, N-terminal subdomain"/>
    <property type="match status" value="1"/>
</dbReference>
<dbReference type="GO" id="GO:0050567">
    <property type="term" value="F:glutaminyl-tRNA synthase (glutamine-hydrolyzing) activity"/>
    <property type="evidence" value="ECO:0007669"/>
    <property type="project" value="UniProtKB-UniRule"/>
</dbReference>
<dbReference type="GO" id="GO:0050566">
    <property type="term" value="F:asparaginyl-tRNA synthase (glutamine-hydrolyzing) activity"/>
    <property type="evidence" value="ECO:0007669"/>
    <property type="project" value="RHEA"/>
</dbReference>
<evidence type="ECO:0000259" key="11">
    <source>
        <dbReference type="SMART" id="SM00845"/>
    </source>
</evidence>
<gene>
    <name evidence="10" type="primary">gatB</name>
    <name evidence="12" type="ORF">A3E29_01015</name>
</gene>
<dbReference type="Gene3D" id="1.10.10.410">
    <property type="match status" value="1"/>
</dbReference>
<evidence type="ECO:0000256" key="2">
    <source>
        <dbReference type="ARBA" id="ARBA00011123"/>
    </source>
</evidence>
<dbReference type="InterPro" id="IPR017958">
    <property type="entry name" value="Gln-tRNA_amidoTrfase_suB_CS"/>
</dbReference>
<dbReference type="InterPro" id="IPR003789">
    <property type="entry name" value="Asn/Gln_tRNA_amidoTrase-B-like"/>
</dbReference>
<comment type="catalytic activity">
    <reaction evidence="9 10">
        <text>L-glutamyl-tRNA(Gln) + L-glutamine + ATP + H2O = L-glutaminyl-tRNA(Gln) + L-glutamate + ADP + phosphate + H(+)</text>
        <dbReference type="Rhea" id="RHEA:17521"/>
        <dbReference type="Rhea" id="RHEA-COMP:9681"/>
        <dbReference type="Rhea" id="RHEA-COMP:9684"/>
        <dbReference type="ChEBI" id="CHEBI:15377"/>
        <dbReference type="ChEBI" id="CHEBI:15378"/>
        <dbReference type="ChEBI" id="CHEBI:29985"/>
        <dbReference type="ChEBI" id="CHEBI:30616"/>
        <dbReference type="ChEBI" id="CHEBI:43474"/>
        <dbReference type="ChEBI" id="CHEBI:58359"/>
        <dbReference type="ChEBI" id="CHEBI:78520"/>
        <dbReference type="ChEBI" id="CHEBI:78521"/>
        <dbReference type="ChEBI" id="CHEBI:456216"/>
    </reaction>
</comment>